<organism evidence="2 3">
    <name type="scientific">Actinokineospora cianjurensis</name>
    <dbReference type="NCBI Taxonomy" id="585224"/>
    <lineage>
        <taxon>Bacteria</taxon>
        <taxon>Bacillati</taxon>
        <taxon>Actinomycetota</taxon>
        <taxon>Actinomycetes</taxon>
        <taxon>Pseudonocardiales</taxon>
        <taxon>Pseudonocardiaceae</taxon>
        <taxon>Actinokineospora</taxon>
    </lineage>
</organism>
<dbReference type="InterPro" id="IPR041176">
    <property type="entry name" value="VWA_3_C"/>
</dbReference>
<dbReference type="AlphaFoldDB" id="A0A421AU46"/>
<dbReference type="EMBL" id="RCDD01000012">
    <property type="protein sequence ID" value="RLK53609.1"/>
    <property type="molecule type" value="Genomic_DNA"/>
</dbReference>
<dbReference type="CDD" id="cd00198">
    <property type="entry name" value="vWFA"/>
    <property type="match status" value="1"/>
</dbReference>
<sequence>MVTHENPATGRDPGSRAAVDLRVSQNTYVSAADPAVPAVITVRGAAGHPSAASAVVLLMDCSASMDWPPSKIAAARQAAVAAIDAVRDDVLFALVQGTESASMAYPAEARLVPATPEHRSAAKSAARRLAAAGGTAMGTWLALARKLFANHPDHIKHAILLTDGHNQSEAGWVLRAELAKCAGLFTCDARGIGDDWDPLVLRETTTALRGRADAVVAEADLAADFRRVIDAATGKVLARLRLRITTMPYATVRALWQKSPDDVDMTGDLQRPTTRTAEVDTGAWGAETREFLLSLDLDPAGLSAAEEVQVGRVELLASDGEVVAGPVAVLARLTADEVLSSRLDPKVQSYLVRDELGAAMTAGWNAHGRDDTAEAQRHWGEAVRLATELGDAEALHRLRRLVEVDDARTGRVRLRPDVRPRDAFSVLLGATITGADPPPAAQPAATGPNITCGTCQRISPAGTTACPQCGTRFDQ</sequence>
<dbReference type="Gene3D" id="3.40.50.410">
    <property type="entry name" value="von Willebrand factor, type A domain"/>
    <property type="match status" value="1"/>
</dbReference>
<feature type="domain" description="VWFA" evidence="1">
    <location>
        <begin position="52"/>
        <end position="233"/>
    </location>
</feature>
<accession>A0A421AU46</accession>
<dbReference type="Gene3D" id="2.60.40.3670">
    <property type="match status" value="1"/>
</dbReference>
<protein>
    <submittedName>
        <fullName evidence="2">von Willebrand factor type A domain-containing protein</fullName>
    </submittedName>
</protein>
<keyword evidence="3" id="KW-1185">Reference proteome</keyword>
<dbReference type="InterPro" id="IPR002035">
    <property type="entry name" value="VWF_A"/>
</dbReference>
<proteinExistence type="predicted"/>
<dbReference type="Gene3D" id="1.20.120.1690">
    <property type="match status" value="1"/>
</dbReference>
<gene>
    <name evidence="2" type="ORF">CLV68_6683</name>
</gene>
<name>A0A421AU46_9PSEU</name>
<comment type="caution">
    <text evidence="2">The sequence shown here is derived from an EMBL/GenBank/DDBJ whole genome shotgun (WGS) entry which is preliminary data.</text>
</comment>
<reference evidence="2 3" key="1">
    <citation type="submission" date="2018-10" db="EMBL/GenBank/DDBJ databases">
        <title>Genomic Encyclopedia of Archaeal and Bacterial Type Strains, Phase II (KMG-II): from individual species to whole genera.</title>
        <authorList>
            <person name="Goeker M."/>
        </authorList>
    </citation>
    <scope>NUCLEOTIDE SEQUENCE [LARGE SCALE GENOMIC DNA]</scope>
    <source>
        <strain evidence="2 3">DSM 45657</strain>
    </source>
</reference>
<evidence type="ECO:0000313" key="2">
    <source>
        <dbReference type="EMBL" id="RLK53609.1"/>
    </source>
</evidence>
<evidence type="ECO:0000313" key="3">
    <source>
        <dbReference type="Proteomes" id="UP000282454"/>
    </source>
</evidence>
<dbReference type="Pfam" id="PF18571">
    <property type="entry name" value="VWA_3_C"/>
    <property type="match status" value="1"/>
</dbReference>
<dbReference type="Pfam" id="PF13768">
    <property type="entry name" value="VWA_3"/>
    <property type="match status" value="1"/>
</dbReference>
<dbReference type="SUPFAM" id="SSF53300">
    <property type="entry name" value="vWA-like"/>
    <property type="match status" value="1"/>
</dbReference>
<dbReference type="Proteomes" id="UP000282454">
    <property type="component" value="Unassembled WGS sequence"/>
</dbReference>
<dbReference type="SMART" id="SM00327">
    <property type="entry name" value="VWA"/>
    <property type="match status" value="1"/>
</dbReference>
<evidence type="ECO:0000259" key="1">
    <source>
        <dbReference type="SMART" id="SM00327"/>
    </source>
</evidence>
<dbReference type="InterPro" id="IPR036465">
    <property type="entry name" value="vWFA_dom_sf"/>
</dbReference>